<name>A0A367Y5P7_9ASCO</name>
<dbReference type="CDD" id="cd00051">
    <property type="entry name" value="EFh"/>
    <property type="match status" value="1"/>
</dbReference>
<keyword evidence="6" id="KW-0449">Lipoprotein</keyword>
<evidence type="ECO:0000256" key="2">
    <source>
        <dbReference type="ARBA" id="ARBA00022707"/>
    </source>
</evidence>
<proteinExistence type="inferred from homology"/>
<evidence type="ECO:0000313" key="9">
    <source>
        <dbReference type="EMBL" id="RCK60372.1"/>
    </source>
</evidence>
<evidence type="ECO:0000256" key="7">
    <source>
        <dbReference type="ARBA" id="ARBA00071944"/>
    </source>
</evidence>
<dbReference type="GO" id="GO:0005829">
    <property type="term" value="C:cytosol"/>
    <property type="evidence" value="ECO:0007669"/>
    <property type="project" value="TreeGrafter"/>
</dbReference>
<protein>
    <recommendedName>
        <fullName evidence="7">Calcium-binding protein NCS-1</fullName>
    </recommendedName>
</protein>
<dbReference type="PRINTS" id="PR00450">
    <property type="entry name" value="RECOVERIN"/>
</dbReference>
<dbReference type="PROSITE" id="PS00018">
    <property type="entry name" value="EF_HAND_1"/>
    <property type="match status" value="1"/>
</dbReference>
<dbReference type="AlphaFoldDB" id="A0A367Y5P7"/>
<dbReference type="STRING" id="5486.A0A367Y5P7"/>
<comment type="similarity">
    <text evidence="1">Belongs to the recoverin family.</text>
</comment>
<dbReference type="Proteomes" id="UP000253472">
    <property type="component" value="Unassembled WGS sequence"/>
</dbReference>
<keyword evidence="2" id="KW-0519">Myristate</keyword>
<dbReference type="OrthoDB" id="191686at2759"/>
<evidence type="ECO:0000256" key="3">
    <source>
        <dbReference type="ARBA" id="ARBA00022723"/>
    </source>
</evidence>
<dbReference type="PANTHER" id="PTHR23055:SF178">
    <property type="entry name" value="NEUROCALCIN HOMOLOG"/>
    <property type="match status" value="1"/>
</dbReference>
<gene>
    <name evidence="9" type="primary">FRQ1</name>
    <name evidence="9" type="ORF">Cantr_08047</name>
</gene>
<comment type="caution">
    <text evidence="9">The sequence shown here is derived from an EMBL/GenBank/DDBJ whole genome shotgun (WGS) entry which is preliminary data.</text>
</comment>
<dbReference type="SUPFAM" id="SSF47473">
    <property type="entry name" value="EF-hand"/>
    <property type="match status" value="1"/>
</dbReference>
<organism evidence="9 10">
    <name type="scientific">Candida viswanathii</name>
    <dbReference type="NCBI Taxonomy" id="5486"/>
    <lineage>
        <taxon>Eukaryota</taxon>
        <taxon>Fungi</taxon>
        <taxon>Dikarya</taxon>
        <taxon>Ascomycota</taxon>
        <taxon>Saccharomycotina</taxon>
        <taxon>Pichiomycetes</taxon>
        <taxon>Debaryomycetaceae</taxon>
        <taxon>Candida/Lodderomyces clade</taxon>
        <taxon>Candida</taxon>
    </lineage>
</organism>
<dbReference type="InterPro" id="IPR028846">
    <property type="entry name" value="Recoverin"/>
</dbReference>
<evidence type="ECO:0000259" key="8">
    <source>
        <dbReference type="PROSITE" id="PS50222"/>
    </source>
</evidence>
<keyword evidence="5" id="KW-0106">Calcium</keyword>
<dbReference type="InterPro" id="IPR002048">
    <property type="entry name" value="EF_hand_dom"/>
</dbReference>
<feature type="domain" description="EF-hand" evidence="8">
    <location>
        <begin position="60"/>
        <end position="95"/>
    </location>
</feature>
<dbReference type="EMBL" id="QLNQ01000026">
    <property type="protein sequence ID" value="RCK60372.1"/>
    <property type="molecule type" value="Genomic_DNA"/>
</dbReference>
<dbReference type="PROSITE" id="PS50222">
    <property type="entry name" value="EF_HAND_2"/>
    <property type="match status" value="2"/>
</dbReference>
<evidence type="ECO:0000313" key="10">
    <source>
        <dbReference type="Proteomes" id="UP000253472"/>
    </source>
</evidence>
<dbReference type="PANTHER" id="PTHR23055">
    <property type="entry name" value="CALCIUM BINDING PROTEINS"/>
    <property type="match status" value="1"/>
</dbReference>
<evidence type="ECO:0000256" key="6">
    <source>
        <dbReference type="ARBA" id="ARBA00023288"/>
    </source>
</evidence>
<dbReference type="Gene3D" id="1.10.238.10">
    <property type="entry name" value="EF-hand"/>
    <property type="match status" value="1"/>
</dbReference>
<keyword evidence="10" id="KW-1185">Reference proteome</keyword>
<dbReference type="GO" id="GO:0016020">
    <property type="term" value="C:membrane"/>
    <property type="evidence" value="ECO:0007669"/>
    <property type="project" value="TreeGrafter"/>
</dbReference>
<dbReference type="GO" id="GO:0008047">
    <property type="term" value="F:enzyme activator activity"/>
    <property type="evidence" value="ECO:0007669"/>
    <property type="project" value="UniProtKB-ARBA"/>
</dbReference>
<dbReference type="GO" id="GO:0005509">
    <property type="term" value="F:calcium ion binding"/>
    <property type="evidence" value="ECO:0007669"/>
    <property type="project" value="InterPro"/>
</dbReference>
<dbReference type="InterPro" id="IPR018247">
    <property type="entry name" value="EF_Hand_1_Ca_BS"/>
</dbReference>
<keyword evidence="3" id="KW-0479">Metal-binding</keyword>
<evidence type="ECO:0000256" key="1">
    <source>
        <dbReference type="ARBA" id="ARBA00006049"/>
    </source>
</evidence>
<reference evidence="9 10" key="1">
    <citation type="submission" date="2018-06" db="EMBL/GenBank/DDBJ databases">
        <title>Whole genome sequencing of Candida tropicalis (genome annotated by CSBL at Korea University).</title>
        <authorList>
            <person name="Ahn J."/>
        </authorList>
    </citation>
    <scope>NUCLEOTIDE SEQUENCE [LARGE SCALE GENOMIC DNA]</scope>
    <source>
        <strain evidence="9 10">ATCC 20962</strain>
    </source>
</reference>
<dbReference type="InterPro" id="IPR011992">
    <property type="entry name" value="EF-hand-dom_pair"/>
</dbReference>
<keyword evidence="4" id="KW-0677">Repeat</keyword>
<accession>A0A367Y5P7</accession>
<dbReference type="FunFam" id="1.10.238.10:FF:000009">
    <property type="entry name" value="Visinin-like protein 1"/>
    <property type="match status" value="1"/>
</dbReference>
<evidence type="ECO:0000256" key="4">
    <source>
        <dbReference type="ARBA" id="ARBA00022737"/>
    </source>
</evidence>
<feature type="domain" description="EF-hand" evidence="8">
    <location>
        <begin position="96"/>
        <end position="131"/>
    </location>
</feature>
<evidence type="ECO:0000256" key="5">
    <source>
        <dbReference type="ARBA" id="ARBA00022837"/>
    </source>
</evidence>
<sequence length="191" mass="22455">MGKAVSKLSKDDLKQLRQATYFDKRELQQWYKGFLRDCPLGQLSEEEFVKVYKQFFPFGDPTEYCHYLFRVFDLDNSKYIDFKEFIIALSITSRGTEEQKINWSFKMYDYRKEGKVSYKDILPIMQATYKMVGPMVELPEDEQTPEARAEKYFTLVGKDKDTDTLDLEDFKRIGKLDTGIQSALSSYQGLV</sequence>